<feature type="compositionally biased region" description="Polar residues" evidence="15">
    <location>
        <begin position="662"/>
        <end position="675"/>
    </location>
</feature>
<reference evidence="18" key="1">
    <citation type="submission" date="2022-04" db="EMBL/GenBank/DDBJ databases">
        <title>Carnegiea gigantea Genome sequencing and assembly v2.</title>
        <authorList>
            <person name="Copetti D."/>
            <person name="Sanderson M.J."/>
            <person name="Burquez A."/>
            <person name="Wojciechowski M.F."/>
        </authorList>
    </citation>
    <scope>NUCLEOTIDE SEQUENCE</scope>
    <source>
        <strain evidence="18">SGP5-SGP5p</strain>
        <tissue evidence="18">Aerial part</tissue>
    </source>
</reference>
<keyword evidence="3" id="KW-1003">Cell membrane</keyword>
<keyword evidence="4" id="KW-0723">Serine/threonine-protein kinase</keyword>
<dbReference type="FunFam" id="3.30.200.20:FF:000212">
    <property type="entry name" value="Proline-rich receptor-like protein kinase PERK8"/>
    <property type="match status" value="1"/>
</dbReference>
<evidence type="ECO:0000256" key="13">
    <source>
        <dbReference type="ARBA" id="ARBA00048679"/>
    </source>
</evidence>
<dbReference type="Gene3D" id="3.30.200.20">
    <property type="entry name" value="Phosphorylase Kinase, domain 1"/>
    <property type="match status" value="1"/>
</dbReference>
<dbReference type="GO" id="GO:0004674">
    <property type="term" value="F:protein serine/threonine kinase activity"/>
    <property type="evidence" value="ECO:0007669"/>
    <property type="project" value="UniProtKB-KW"/>
</dbReference>
<proteinExistence type="predicted"/>
<gene>
    <name evidence="18" type="ORF">Cgig2_015540</name>
</gene>
<dbReference type="PROSITE" id="PS00108">
    <property type="entry name" value="PROTEIN_KINASE_ST"/>
    <property type="match status" value="1"/>
</dbReference>
<dbReference type="EMBL" id="JAKOGI010002162">
    <property type="protein sequence ID" value="KAJ8422732.1"/>
    <property type="molecule type" value="Genomic_DNA"/>
</dbReference>
<comment type="subcellular location">
    <subcellularLocation>
        <location evidence="1">Cell membrane</location>
        <topology evidence="1">Single-pass membrane protein</topology>
    </subcellularLocation>
</comment>
<feature type="compositionally biased region" description="Pro residues" evidence="15">
    <location>
        <begin position="171"/>
        <end position="188"/>
    </location>
</feature>
<dbReference type="Gene3D" id="1.10.510.10">
    <property type="entry name" value="Transferase(Phosphotransferase) domain 1"/>
    <property type="match status" value="1"/>
</dbReference>
<dbReference type="InterPro" id="IPR000719">
    <property type="entry name" value="Prot_kinase_dom"/>
</dbReference>
<dbReference type="Pfam" id="PF07714">
    <property type="entry name" value="PK_Tyr_Ser-Thr"/>
    <property type="match status" value="1"/>
</dbReference>
<feature type="binding site" evidence="14">
    <location>
        <position position="377"/>
    </location>
    <ligand>
        <name>ATP</name>
        <dbReference type="ChEBI" id="CHEBI:30616"/>
    </ligand>
</feature>
<organism evidence="18 19">
    <name type="scientific">Carnegiea gigantea</name>
    <dbReference type="NCBI Taxonomy" id="171969"/>
    <lineage>
        <taxon>Eukaryota</taxon>
        <taxon>Viridiplantae</taxon>
        <taxon>Streptophyta</taxon>
        <taxon>Embryophyta</taxon>
        <taxon>Tracheophyta</taxon>
        <taxon>Spermatophyta</taxon>
        <taxon>Magnoliopsida</taxon>
        <taxon>eudicotyledons</taxon>
        <taxon>Gunneridae</taxon>
        <taxon>Pentapetalae</taxon>
        <taxon>Caryophyllales</taxon>
        <taxon>Cactineae</taxon>
        <taxon>Cactaceae</taxon>
        <taxon>Cactoideae</taxon>
        <taxon>Echinocereeae</taxon>
        <taxon>Carnegiea</taxon>
    </lineage>
</organism>
<evidence type="ECO:0000256" key="5">
    <source>
        <dbReference type="ARBA" id="ARBA00022679"/>
    </source>
</evidence>
<feature type="compositionally biased region" description="Pro residues" evidence="15">
    <location>
        <begin position="152"/>
        <end position="164"/>
    </location>
</feature>
<feature type="compositionally biased region" description="Polar residues" evidence="15">
    <location>
        <begin position="226"/>
        <end position="235"/>
    </location>
</feature>
<dbReference type="InterPro" id="IPR008271">
    <property type="entry name" value="Ser/Thr_kinase_AS"/>
</dbReference>
<feature type="compositionally biased region" description="Low complexity" evidence="15">
    <location>
        <begin position="52"/>
        <end position="63"/>
    </location>
</feature>
<comment type="catalytic activity">
    <reaction evidence="13">
        <text>L-seryl-[protein] + ATP = O-phospho-L-seryl-[protein] + ADP + H(+)</text>
        <dbReference type="Rhea" id="RHEA:17989"/>
        <dbReference type="Rhea" id="RHEA-COMP:9863"/>
        <dbReference type="Rhea" id="RHEA-COMP:11604"/>
        <dbReference type="ChEBI" id="CHEBI:15378"/>
        <dbReference type="ChEBI" id="CHEBI:29999"/>
        <dbReference type="ChEBI" id="CHEBI:30616"/>
        <dbReference type="ChEBI" id="CHEBI:83421"/>
        <dbReference type="ChEBI" id="CHEBI:456216"/>
        <dbReference type="EC" id="2.7.11.1"/>
    </reaction>
</comment>
<comment type="caution">
    <text evidence="18">The sequence shown here is derived from an EMBL/GenBank/DDBJ whole genome shotgun (WGS) entry which is preliminary data.</text>
</comment>
<evidence type="ECO:0000313" key="19">
    <source>
        <dbReference type="Proteomes" id="UP001153076"/>
    </source>
</evidence>
<dbReference type="SUPFAM" id="SSF56112">
    <property type="entry name" value="Protein kinase-like (PK-like)"/>
    <property type="match status" value="1"/>
</dbReference>
<feature type="region of interest" description="Disordered" evidence="15">
    <location>
        <begin position="662"/>
        <end position="683"/>
    </location>
</feature>
<comment type="catalytic activity">
    <reaction evidence="12">
        <text>L-threonyl-[protein] + ATP = O-phospho-L-threonyl-[protein] + ADP + H(+)</text>
        <dbReference type="Rhea" id="RHEA:46608"/>
        <dbReference type="Rhea" id="RHEA-COMP:11060"/>
        <dbReference type="Rhea" id="RHEA-COMP:11605"/>
        <dbReference type="ChEBI" id="CHEBI:15378"/>
        <dbReference type="ChEBI" id="CHEBI:30013"/>
        <dbReference type="ChEBI" id="CHEBI:30616"/>
        <dbReference type="ChEBI" id="CHEBI:61977"/>
        <dbReference type="ChEBI" id="CHEBI:456216"/>
        <dbReference type="EC" id="2.7.11.1"/>
    </reaction>
</comment>
<dbReference type="InterPro" id="IPR011009">
    <property type="entry name" value="Kinase-like_dom_sf"/>
</dbReference>
<keyword evidence="19" id="KW-1185">Reference proteome</keyword>
<evidence type="ECO:0000256" key="7">
    <source>
        <dbReference type="ARBA" id="ARBA00022741"/>
    </source>
</evidence>
<protein>
    <recommendedName>
        <fullName evidence="2">non-specific serine/threonine protein kinase</fullName>
        <ecNumber evidence="2">2.7.11.1</ecNumber>
    </recommendedName>
</protein>
<evidence type="ECO:0000256" key="4">
    <source>
        <dbReference type="ARBA" id="ARBA00022527"/>
    </source>
</evidence>
<dbReference type="FunFam" id="1.10.510.10:FF:000173">
    <property type="entry name" value="proline-rich receptor-like protein kinase PERK8"/>
    <property type="match status" value="1"/>
</dbReference>
<keyword evidence="9 14" id="KW-0067">ATP-binding</keyword>
<accession>A0A9Q1JFT2</accession>
<dbReference type="GO" id="GO:0005886">
    <property type="term" value="C:plasma membrane"/>
    <property type="evidence" value="ECO:0007669"/>
    <property type="project" value="UniProtKB-SubCell"/>
</dbReference>
<name>A0A9Q1JFT2_9CARY</name>
<dbReference type="InterPro" id="IPR001245">
    <property type="entry name" value="Ser-Thr/Tyr_kinase_cat_dom"/>
</dbReference>
<evidence type="ECO:0000256" key="12">
    <source>
        <dbReference type="ARBA" id="ARBA00047899"/>
    </source>
</evidence>
<dbReference type="GO" id="GO:0005524">
    <property type="term" value="F:ATP binding"/>
    <property type="evidence" value="ECO:0007669"/>
    <property type="project" value="UniProtKB-UniRule"/>
</dbReference>
<keyword evidence="8" id="KW-0418">Kinase</keyword>
<dbReference type="SMART" id="SM00220">
    <property type="entry name" value="S_TKc"/>
    <property type="match status" value="1"/>
</dbReference>
<dbReference type="PROSITE" id="PS00107">
    <property type="entry name" value="PROTEIN_KINASE_ATP"/>
    <property type="match status" value="1"/>
</dbReference>
<dbReference type="PANTHER" id="PTHR47982:SF32">
    <property type="entry name" value="NON-SPECIFIC SERINE_THREONINE PROTEIN KINASE"/>
    <property type="match status" value="1"/>
</dbReference>
<keyword evidence="6 16" id="KW-0812">Transmembrane</keyword>
<evidence type="ECO:0000256" key="3">
    <source>
        <dbReference type="ARBA" id="ARBA00022475"/>
    </source>
</evidence>
<evidence type="ECO:0000313" key="18">
    <source>
        <dbReference type="EMBL" id="KAJ8422732.1"/>
    </source>
</evidence>
<evidence type="ECO:0000256" key="9">
    <source>
        <dbReference type="ARBA" id="ARBA00022840"/>
    </source>
</evidence>
<feature type="region of interest" description="Disordered" evidence="15">
    <location>
        <begin position="1"/>
        <end position="235"/>
    </location>
</feature>
<feature type="transmembrane region" description="Helical" evidence="16">
    <location>
        <begin position="241"/>
        <end position="262"/>
    </location>
</feature>
<evidence type="ECO:0000256" key="10">
    <source>
        <dbReference type="ARBA" id="ARBA00022989"/>
    </source>
</evidence>
<keyword evidence="7 14" id="KW-0547">Nucleotide-binding</keyword>
<evidence type="ECO:0000256" key="15">
    <source>
        <dbReference type="SAM" id="MobiDB-lite"/>
    </source>
</evidence>
<evidence type="ECO:0000256" key="1">
    <source>
        <dbReference type="ARBA" id="ARBA00004162"/>
    </source>
</evidence>
<dbReference type="EC" id="2.7.11.1" evidence="2"/>
<dbReference type="InterPro" id="IPR017441">
    <property type="entry name" value="Protein_kinase_ATP_BS"/>
</dbReference>
<feature type="compositionally biased region" description="Low complexity" evidence="15">
    <location>
        <begin position="206"/>
        <end position="225"/>
    </location>
</feature>
<dbReference type="Proteomes" id="UP001153076">
    <property type="component" value="Unassembled WGS sequence"/>
</dbReference>
<keyword evidence="10 16" id="KW-1133">Transmembrane helix</keyword>
<evidence type="ECO:0000256" key="16">
    <source>
        <dbReference type="SAM" id="Phobius"/>
    </source>
</evidence>
<feature type="compositionally biased region" description="Pro residues" evidence="15">
    <location>
        <begin position="87"/>
        <end position="144"/>
    </location>
</feature>
<sequence length="683" mass="72023">MASAPNSPGSPDLPLPSTPLTDSSPPPTDSSLPPPSDSSPPAPSDSSPPAPSDSSSLPPSDLSAPPPSTLPIPPPLEVAPPTIDTSSPPPPPLEPLPPPPIASFPPPTDTSPPPIASFPPPADTSPPPPSPEIFPPPPPPPAAVPTPAAVPLSPPPASSPPAPTSPDSVNSPPPPPSSDTTFSPPPPVNSSSPLTPSPPVKSSKHSGSTPGTSTPSTSNTSGDDTLLQNSSSDGDQSVKTGIAIGVVAAFVVICFMLVIVFVRRRRKRHDRYNSVFMLPSQFASPQDSGIILLLSSSFMKPTPSVGSVGGGGGSGGGEFISSSLDSGILGNSKTWFSYEELNVATNGFASQNILGAGGFGCVYKGFLQDGRVVAVKKLKDNGGQGDREFKAEVETISRVHHRHLVSLVGYCVTDYQRLLVFEFLPNNTLDYHLHAPNKPVMEWSLRVKAACGSARGLAYLHEDCHPKIIHRDIKSANILLDHNFEAKVADFGLAKLAQELDLNTHVSTRVMGTFGYMAPEYASSGKLTEKSDVFSFGVVLLEVITGRKPVDQSRDESLVEWARPLMSEALDSQNFDQLADPRLQGNYNRGEMFRMIEAAAACVRHSSSKRPKMSQVVRALDTISELSDISNGMKPGESGIFNSREQSAQIRMFQRMAFGSQDFSSEHGNSQSSWASGGRSGVV</sequence>
<keyword evidence="11 16" id="KW-0472">Membrane</keyword>
<feature type="compositionally biased region" description="Pro residues" evidence="15">
    <location>
        <begin position="64"/>
        <end position="78"/>
    </location>
</feature>
<evidence type="ECO:0000256" key="11">
    <source>
        <dbReference type="ARBA" id="ARBA00023136"/>
    </source>
</evidence>
<evidence type="ECO:0000259" key="17">
    <source>
        <dbReference type="PROSITE" id="PS50011"/>
    </source>
</evidence>
<evidence type="ECO:0000256" key="2">
    <source>
        <dbReference type="ARBA" id="ARBA00012513"/>
    </source>
</evidence>
<dbReference type="OrthoDB" id="4062651at2759"/>
<dbReference type="PANTHER" id="PTHR47982">
    <property type="entry name" value="PROLINE-RICH RECEPTOR-LIKE PROTEIN KINASE PERK4"/>
    <property type="match status" value="1"/>
</dbReference>
<feature type="compositionally biased region" description="Pro residues" evidence="15">
    <location>
        <begin position="24"/>
        <end position="51"/>
    </location>
</feature>
<keyword evidence="5" id="KW-0808">Transferase</keyword>
<dbReference type="InterPro" id="IPR047117">
    <property type="entry name" value="PERK1-13-like"/>
</dbReference>
<dbReference type="AlphaFoldDB" id="A0A9Q1JFT2"/>
<evidence type="ECO:0000256" key="6">
    <source>
        <dbReference type="ARBA" id="ARBA00022692"/>
    </source>
</evidence>
<dbReference type="PROSITE" id="PS50011">
    <property type="entry name" value="PROTEIN_KINASE_DOM"/>
    <property type="match status" value="1"/>
</dbReference>
<evidence type="ECO:0000256" key="14">
    <source>
        <dbReference type="PROSITE-ProRule" id="PRU10141"/>
    </source>
</evidence>
<evidence type="ECO:0000256" key="8">
    <source>
        <dbReference type="ARBA" id="ARBA00022777"/>
    </source>
</evidence>
<feature type="domain" description="Protein kinase" evidence="17">
    <location>
        <begin position="348"/>
        <end position="623"/>
    </location>
</feature>